<dbReference type="EMBL" id="ADBJ01000036">
    <property type="protein sequence ID" value="EFA79102.1"/>
    <property type="molecule type" value="Genomic_DNA"/>
</dbReference>
<sequence>MPKSEASAASSHSSGVLHGGCDHDHADGHGHSHGGEHHGHSHSHGHSHGGGHGHSHGHGGCNHDHGEEEEEESHDHHGHSHGGHGHSHGHGGHGHSHGGHGECNHDHDEEEEEEEEEEEDYSEEVDEEEQILDEAASLFTQALSLDGESIEAILGLAYIAGLRNENTESQELLNRAERISPGDERTKALKEALAEKIERQTRHELQKQENANEGDDLEGVLPVGPDVPDMPFIIEKGSVTKKFIVTLRSIFDRFDLNKDNSLSVKELQAYSQFVSNQTLDKNTINFLMKTYDSDKKGLTFTGFVELYVNQTMTEPEETIKDLQTLGYNARLERMAL</sequence>
<feature type="compositionally biased region" description="Basic residues" evidence="2">
    <location>
        <begin position="39"/>
        <end position="57"/>
    </location>
</feature>
<evidence type="ECO:0000313" key="4">
    <source>
        <dbReference type="EMBL" id="EFA79102.1"/>
    </source>
</evidence>
<dbReference type="InterPro" id="IPR011992">
    <property type="entry name" value="EF-hand-dom_pair"/>
</dbReference>
<evidence type="ECO:0000256" key="1">
    <source>
        <dbReference type="ARBA" id="ARBA00022837"/>
    </source>
</evidence>
<protein>
    <recommendedName>
        <fullName evidence="3">EF-hand domain-containing protein</fullName>
    </recommendedName>
</protein>
<proteinExistence type="predicted"/>
<dbReference type="Pfam" id="PF13499">
    <property type="entry name" value="EF-hand_7"/>
    <property type="match status" value="1"/>
</dbReference>
<dbReference type="OMA" id="DERVNIM"/>
<feature type="domain" description="EF-hand" evidence="3">
    <location>
        <begin position="242"/>
        <end position="277"/>
    </location>
</feature>
<dbReference type="InterPro" id="IPR018247">
    <property type="entry name" value="EF_Hand_1_Ca_BS"/>
</dbReference>
<organism evidence="4 5">
    <name type="scientific">Heterostelium pallidum (strain ATCC 26659 / Pp 5 / PN500)</name>
    <name type="common">Cellular slime mold</name>
    <name type="synonym">Polysphondylium pallidum</name>
    <dbReference type="NCBI Taxonomy" id="670386"/>
    <lineage>
        <taxon>Eukaryota</taxon>
        <taxon>Amoebozoa</taxon>
        <taxon>Evosea</taxon>
        <taxon>Eumycetozoa</taxon>
        <taxon>Dictyostelia</taxon>
        <taxon>Acytosteliales</taxon>
        <taxon>Acytosteliaceae</taxon>
        <taxon>Heterostelium</taxon>
    </lineage>
</organism>
<dbReference type="PROSITE" id="PS50222">
    <property type="entry name" value="EF_HAND_2"/>
    <property type="match status" value="1"/>
</dbReference>
<dbReference type="InterPro" id="IPR002048">
    <property type="entry name" value="EF_hand_dom"/>
</dbReference>
<evidence type="ECO:0000256" key="2">
    <source>
        <dbReference type="SAM" id="MobiDB-lite"/>
    </source>
</evidence>
<dbReference type="Pfam" id="PF14559">
    <property type="entry name" value="TPR_19"/>
    <property type="match status" value="1"/>
</dbReference>
<dbReference type="GO" id="GO:0005509">
    <property type="term" value="F:calcium ion binding"/>
    <property type="evidence" value="ECO:0007669"/>
    <property type="project" value="InterPro"/>
</dbReference>
<dbReference type="GeneID" id="31363407"/>
<feature type="region of interest" description="Disordered" evidence="2">
    <location>
        <begin position="1"/>
        <end position="129"/>
    </location>
</feature>
<dbReference type="SUPFAM" id="SSF48452">
    <property type="entry name" value="TPR-like"/>
    <property type="match status" value="1"/>
</dbReference>
<comment type="caution">
    <text evidence="4">The sequence shown here is derived from an EMBL/GenBank/DDBJ whole genome shotgun (WGS) entry which is preliminary data.</text>
</comment>
<dbReference type="AlphaFoldDB" id="D3BHC5"/>
<evidence type="ECO:0000259" key="3">
    <source>
        <dbReference type="PROSITE" id="PS50222"/>
    </source>
</evidence>
<dbReference type="RefSeq" id="XP_020431224.1">
    <property type="nucleotide sequence ID" value="XM_020578760.1"/>
</dbReference>
<dbReference type="SUPFAM" id="SSF47473">
    <property type="entry name" value="EF-hand"/>
    <property type="match status" value="1"/>
</dbReference>
<name>D3BHC5_HETP5</name>
<dbReference type="Gene3D" id="1.25.40.10">
    <property type="entry name" value="Tetratricopeptide repeat domain"/>
    <property type="match status" value="1"/>
</dbReference>
<evidence type="ECO:0000313" key="5">
    <source>
        <dbReference type="Proteomes" id="UP000001396"/>
    </source>
</evidence>
<accession>D3BHC5</accession>
<feature type="compositionally biased region" description="Basic residues" evidence="2">
    <location>
        <begin position="76"/>
        <end position="98"/>
    </location>
</feature>
<dbReference type="Proteomes" id="UP000001396">
    <property type="component" value="Unassembled WGS sequence"/>
</dbReference>
<dbReference type="InParanoid" id="D3BHC5"/>
<feature type="compositionally biased region" description="Low complexity" evidence="2">
    <location>
        <begin position="1"/>
        <end position="14"/>
    </location>
</feature>
<dbReference type="PROSITE" id="PS00018">
    <property type="entry name" value="EF_HAND_1"/>
    <property type="match status" value="1"/>
</dbReference>
<feature type="compositionally biased region" description="Basic and acidic residues" evidence="2">
    <location>
        <begin position="20"/>
        <end position="38"/>
    </location>
</feature>
<feature type="region of interest" description="Disordered" evidence="2">
    <location>
        <begin position="200"/>
        <end position="220"/>
    </location>
</feature>
<gene>
    <name evidence="4" type="ORF">PPL_07927</name>
</gene>
<dbReference type="InterPro" id="IPR011990">
    <property type="entry name" value="TPR-like_helical_dom_sf"/>
</dbReference>
<keyword evidence="1" id="KW-0106">Calcium</keyword>
<feature type="compositionally biased region" description="Acidic residues" evidence="2">
    <location>
        <begin position="108"/>
        <end position="129"/>
    </location>
</feature>
<reference evidence="4 5" key="1">
    <citation type="journal article" date="2011" name="Genome Res.">
        <title>Phylogeny-wide analysis of social amoeba genomes highlights ancient origins for complex intercellular communication.</title>
        <authorList>
            <person name="Heidel A.J."/>
            <person name="Lawal H.M."/>
            <person name="Felder M."/>
            <person name="Schilde C."/>
            <person name="Helps N.R."/>
            <person name="Tunggal B."/>
            <person name="Rivero F."/>
            <person name="John U."/>
            <person name="Schleicher M."/>
            <person name="Eichinger L."/>
            <person name="Platzer M."/>
            <person name="Noegel A.A."/>
            <person name="Schaap P."/>
            <person name="Gloeckner G."/>
        </authorList>
    </citation>
    <scope>NUCLEOTIDE SEQUENCE [LARGE SCALE GENOMIC DNA]</scope>
    <source>
        <strain evidence="5">ATCC 26659 / Pp 5 / PN500</strain>
    </source>
</reference>
<keyword evidence="5" id="KW-1185">Reference proteome</keyword>
<dbReference type="Gene3D" id="1.10.238.10">
    <property type="entry name" value="EF-hand"/>
    <property type="match status" value="1"/>
</dbReference>